<dbReference type="Gene3D" id="1.10.287.110">
    <property type="entry name" value="DnaJ domain"/>
    <property type="match status" value="1"/>
</dbReference>
<dbReference type="Pfam" id="PF01556">
    <property type="entry name" value="DnaJ_C"/>
    <property type="match status" value="1"/>
</dbReference>
<keyword evidence="2" id="KW-0325">Glycoprotein</keyword>
<organism evidence="5">
    <name type="scientific">Neodiprion lecontei</name>
    <name type="common">Redheaded pine sawfly</name>
    <dbReference type="NCBI Taxonomy" id="441921"/>
    <lineage>
        <taxon>Eukaryota</taxon>
        <taxon>Metazoa</taxon>
        <taxon>Ecdysozoa</taxon>
        <taxon>Arthropoda</taxon>
        <taxon>Hexapoda</taxon>
        <taxon>Insecta</taxon>
        <taxon>Pterygota</taxon>
        <taxon>Neoptera</taxon>
        <taxon>Endopterygota</taxon>
        <taxon>Hymenoptera</taxon>
        <taxon>Tenthredinoidea</taxon>
        <taxon>Diprionidae</taxon>
        <taxon>Diprioninae</taxon>
        <taxon>Neodiprion</taxon>
    </lineage>
</organism>
<feature type="domain" description="J" evidence="3">
    <location>
        <begin position="26"/>
        <end position="91"/>
    </location>
</feature>
<dbReference type="CDD" id="cd10747">
    <property type="entry name" value="DnaJ_C"/>
    <property type="match status" value="1"/>
</dbReference>
<dbReference type="CTD" id="33220"/>
<dbReference type="InParanoid" id="A0A6J0C5Y9"/>
<dbReference type="PROSITE" id="PS50076">
    <property type="entry name" value="DNAJ_2"/>
    <property type="match status" value="1"/>
</dbReference>
<dbReference type="RefSeq" id="XP_015521952.1">
    <property type="nucleotide sequence ID" value="XM_015666466.2"/>
</dbReference>
<evidence type="ECO:0000256" key="2">
    <source>
        <dbReference type="ARBA" id="ARBA00023180"/>
    </source>
</evidence>
<dbReference type="PROSITE" id="PS00636">
    <property type="entry name" value="DNAJ_1"/>
    <property type="match status" value="1"/>
</dbReference>
<sequence>MAAAQLTRIFLVNLILCVLFVLAGRDFYSILGVSRNANTHTIKKAYRRLAKELHPDKNKDDPDSSQKFQDLGAAYEVLSDTEKREMYDRCGEECLKKDGMMNNADPFASFFGDFGFHFGGDSQHQHETPKGANIVMELPVTLEELYSGNFIEITRNKPVMKAAAGTRKCNCRQEMVTRNLGPGRFQMMQQTVCDECPNVRLVNEERTLEVEVEPGMVDGQETRFTAEGEPHLDGDPGDLIIKIRTQPHPVFERVQDDLYANVTISLQDALIGFTMEIDHLDGHKVTIQRDKITWPGARIRKKGEGMPNYENNNLHGTLYITFNVEFPKSEFSETEKEDIKKLLRQGSVNKVYNGLRGY</sequence>
<dbReference type="SMART" id="SM00271">
    <property type="entry name" value="DnaJ"/>
    <property type="match status" value="1"/>
</dbReference>
<dbReference type="FunFam" id="1.10.287.110:FF:000040">
    <property type="entry name" value="dnaJ homolog subfamily B member 11"/>
    <property type="match status" value="1"/>
</dbReference>
<dbReference type="FunCoup" id="A0A6J0C5Y9">
    <property type="interactions" value="1535"/>
</dbReference>
<proteinExistence type="predicted"/>
<dbReference type="Gene3D" id="2.60.260.20">
    <property type="entry name" value="Urease metallochaperone UreE, N-terminal domain"/>
    <property type="match status" value="2"/>
</dbReference>
<dbReference type="KEGG" id="nlo:107225870"/>
<dbReference type="InterPro" id="IPR001623">
    <property type="entry name" value="DnaJ_domain"/>
</dbReference>
<evidence type="ECO:0000313" key="5">
    <source>
        <dbReference type="RefSeq" id="XP_015521952.1"/>
    </source>
</evidence>
<evidence type="ECO:0000256" key="1">
    <source>
        <dbReference type="ARBA" id="ARBA00022729"/>
    </source>
</evidence>
<dbReference type="PRINTS" id="PR00625">
    <property type="entry name" value="JDOMAIN"/>
</dbReference>
<dbReference type="Proteomes" id="UP000829291">
    <property type="component" value="Chromosome 2"/>
</dbReference>
<dbReference type="GO" id="GO:0006457">
    <property type="term" value="P:protein folding"/>
    <property type="evidence" value="ECO:0007669"/>
    <property type="project" value="InterPro"/>
</dbReference>
<dbReference type="InterPro" id="IPR018253">
    <property type="entry name" value="DnaJ_domain_CS"/>
</dbReference>
<dbReference type="GO" id="GO:0005783">
    <property type="term" value="C:endoplasmic reticulum"/>
    <property type="evidence" value="ECO:0007669"/>
    <property type="project" value="TreeGrafter"/>
</dbReference>
<dbReference type="Pfam" id="PF00226">
    <property type="entry name" value="DnaJ"/>
    <property type="match status" value="1"/>
</dbReference>
<reference evidence="5" key="1">
    <citation type="submission" date="2025-08" db="UniProtKB">
        <authorList>
            <consortium name="RefSeq"/>
        </authorList>
    </citation>
    <scope>IDENTIFICATION</scope>
    <source>
        <tissue evidence="5">Thorax and Abdomen</tissue>
    </source>
</reference>
<evidence type="ECO:0000259" key="3">
    <source>
        <dbReference type="PROSITE" id="PS50076"/>
    </source>
</evidence>
<dbReference type="CDD" id="cd06257">
    <property type="entry name" value="DnaJ"/>
    <property type="match status" value="1"/>
</dbReference>
<dbReference type="AlphaFoldDB" id="A0A6J0C5Y9"/>
<dbReference type="OrthoDB" id="550424at2759"/>
<dbReference type="InterPro" id="IPR008971">
    <property type="entry name" value="HSP40/DnaJ_pept-bd"/>
</dbReference>
<dbReference type="PANTHER" id="PTHR44298">
    <property type="entry name" value="DNAJ HOMOLOG SUBFAMILY B MEMBER 11"/>
    <property type="match status" value="1"/>
</dbReference>
<keyword evidence="1" id="KW-0732">Signal</keyword>
<dbReference type="InterPro" id="IPR002939">
    <property type="entry name" value="DnaJ_C"/>
</dbReference>
<dbReference type="InterPro" id="IPR036869">
    <property type="entry name" value="J_dom_sf"/>
</dbReference>
<dbReference type="GeneID" id="107225870"/>
<keyword evidence="4" id="KW-1185">Reference proteome</keyword>
<dbReference type="GO" id="GO:0051787">
    <property type="term" value="F:misfolded protein binding"/>
    <property type="evidence" value="ECO:0007669"/>
    <property type="project" value="TreeGrafter"/>
</dbReference>
<dbReference type="InterPro" id="IPR051736">
    <property type="entry name" value="DnaJ-B11-like"/>
</dbReference>
<dbReference type="SUPFAM" id="SSF46565">
    <property type="entry name" value="Chaperone J-domain"/>
    <property type="match status" value="1"/>
</dbReference>
<gene>
    <name evidence="5" type="primary">LOC107225870</name>
</gene>
<accession>A0A6J0C5Y9</accession>
<evidence type="ECO:0000313" key="4">
    <source>
        <dbReference type="Proteomes" id="UP000829291"/>
    </source>
</evidence>
<dbReference type="SUPFAM" id="SSF49493">
    <property type="entry name" value="HSP40/DnaJ peptide-binding domain"/>
    <property type="match status" value="2"/>
</dbReference>
<dbReference type="GO" id="GO:0051082">
    <property type="term" value="F:unfolded protein binding"/>
    <property type="evidence" value="ECO:0007669"/>
    <property type="project" value="InterPro"/>
</dbReference>
<protein>
    <submittedName>
        <fullName evidence="5">DnaJ homolog shv</fullName>
    </submittedName>
</protein>
<name>A0A6J0C5Y9_NEOLC</name>
<dbReference type="PANTHER" id="PTHR44298:SF1">
    <property type="entry name" value="DNAJ HOMOLOG SUBFAMILY B MEMBER 11"/>
    <property type="match status" value="1"/>
</dbReference>
<dbReference type="FunFam" id="2.60.260.20:FF:000013">
    <property type="entry name" value="DnaJ subfamily B member 11"/>
    <property type="match status" value="1"/>
</dbReference>